<dbReference type="Proteomes" id="UP001420932">
    <property type="component" value="Unassembled WGS sequence"/>
</dbReference>
<dbReference type="AlphaFoldDB" id="A0AAP0EIN0"/>
<proteinExistence type="predicted"/>
<name>A0AAP0EIN0_9MAGN</name>
<dbReference type="EMBL" id="JBBNAF010000012">
    <property type="protein sequence ID" value="KAK9092347.1"/>
    <property type="molecule type" value="Genomic_DNA"/>
</dbReference>
<keyword evidence="2" id="KW-1185">Reference proteome</keyword>
<organism evidence="1 2">
    <name type="scientific">Stephania yunnanensis</name>
    <dbReference type="NCBI Taxonomy" id="152371"/>
    <lineage>
        <taxon>Eukaryota</taxon>
        <taxon>Viridiplantae</taxon>
        <taxon>Streptophyta</taxon>
        <taxon>Embryophyta</taxon>
        <taxon>Tracheophyta</taxon>
        <taxon>Spermatophyta</taxon>
        <taxon>Magnoliopsida</taxon>
        <taxon>Ranunculales</taxon>
        <taxon>Menispermaceae</taxon>
        <taxon>Menispermoideae</taxon>
        <taxon>Cissampelideae</taxon>
        <taxon>Stephania</taxon>
    </lineage>
</organism>
<evidence type="ECO:0000313" key="2">
    <source>
        <dbReference type="Proteomes" id="UP001420932"/>
    </source>
</evidence>
<reference evidence="1 2" key="1">
    <citation type="submission" date="2024-01" db="EMBL/GenBank/DDBJ databases">
        <title>Genome assemblies of Stephania.</title>
        <authorList>
            <person name="Yang L."/>
        </authorList>
    </citation>
    <scope>NUCLEOTIDE SEQUENCE [LARGE SCALE GENOMIC DNA]</scope>
    <source>
        <strain evidence="1">YNDBR</strain>
        <tissue evidence="1">Leaf</tissue>
    </source>
</reference>
<accession>A0AAP0EIN0</accession>
<sequence>MGTHQGRIFHFNDYFEEEIRDRNPKISPSLGEKICFASEILCVKGGENLVKNVIW</sequence>
<gene>
    <name evidence="1" type="ORF">Syun_027258</name>
</gene>
<protein>
    <submittedName>
        <fullName evidence="1">Uncharacterized protein</fullName>
    </submittedName>
</protein>
<comment type="caution">
    <text evidence="1">The sequence shown here is derived from an EMBL/GenBank/DDBJ whole genome shotgun (WGS) entry which is preliminary data.</text>
</comment>
<evidence type="ECO:0000313" key="1">
    <source>
        <dbReference type="EMBL" id="KAK9092347.1"/>
    </source>
</evidence>